<evidence type="ECO:0000256" key="3">
    <source>
        <dbReference type="ARBA" id="ARBA00022630"/>
    </source>
</evidence>
<comment type="miscellaneous">
    <text evidence="10">The active site is a redox-active disulfide bond.</text>
</comment>
<dbReference type="Proteomes" id="UP000676565">
    <property type="component" value="Unassembled WGS sequence"/>
</dbReference>
<dbReference type="InterPro" id="IPR023753">
    <property type="entry name" value="FAD/NAD-binding_dom"/>
</dbReference>
<evidence type="ECO:0000256" key="8">
    <source>
        <dbReference type="ARBA" id="ARBA00023284"/>
    </source>
</evidence>
<keyword evidence="5 10" id="KW-0560">Oxidoreductase</keyword>
<keyword evidence="4 10" id="KW-0274">FAD</keyword>
<dbReference type="PIRSF" id="PIRSF000350">
    <property type="entry name" value="Mercury_reductase_MerA"/>
    <property type="match status" value="1"/>
</dbReference>
<organism evidence="13 14">
    <name type="scientific">Gemmata palustris</name>
    <dbReference type="NCBI Taxonomy" id="2822762"/>
    <lineage>
        <taxon>Bacteria</taxon>
        <taxon>Pseudomonadati</taxon>
        <taxon>Planctomycetota</taxon>
        <taxon>Planctomycetia</taxon>
        <taxon>Gemmatales</taxon>
        <taxon>Gemmataceae</taxon>
        <taxon>Gemmata</taxon>
    </lineage>
</organism>
<name>A0ABS5BXR9_9BACT</name>
<evidence type="ECO:0000256" key="9">
    <source>
        <dbReference type="ARBA" id="ARBA00049187"/>
    </source>
</evidence>
<dbReference type="InterPro" id="IPR006258">
    <property type="entry name" value="Lipoamide_DH"/>
</dbReference>
<dbReference type="SUPFAM" id="SSF51905">
    <property type="entry name" value="FAD/NAD(P)-binding domain"/>
    <property type="match status" value="1"/>
</dbReference>
<dbReference type="NCBIfam" id="TIGR01350">
    <property type="entry name" value="lipoamide_DH"/>
    <property type="match status" value="1"/>
</dbReference>
<keyword evidence="6 10" id="KW-0520">NAD</keyword>
<keyword evidence="8 10" id="KW-0676">Redox-active center</keyword>
<dbReference type="SUPFAM" id="SSF55424">
    <property type="entry name" value="FAD/NAD-linked reductases, dimerisation (C-terminal) domain"/>
    <property type="match status" value="1"/>
</dbReference>
<evidence type="ECO:0000256" key="6">
    <source>
        <dbReference type="ARBA" id="ARBA00023027"/>
    </source>
</evidence>
<sequence>MADSYDLVVIGGGPGGYTAAIRAAQLGLKVACVEKRPNKALGGVCLNVGCIPSKALLDSSEMYEVTTHKLARHGIKVGSVALDLDTMLKRKDKVVSELTGGVGFLFKKYGVTPVFGSAKLLTGKQVEVTAADGAKGVLEAKNVLLATGSESTELPFMKFDGKYIVSSTEALNFNPVPKHLIVVGGGYIGLELSSVWKRLGAKVTVIEFLPRILAISDGEVANEVHKLLVKQGFEFHLDTKVTGATVKGDSVTVTAQTKDGKELSIQGDRVLVAVGRRPYTAGLGLDNVGVKYDPKSGRVEVDGHFQTSVPGIFAIGDLITGPMLAHKASEEGVVFAETLAGMKPHVNYDAIPSVIYIWPEVASVGLTEEQVKEKGIEYRTGKFKFSATGRAKAMDEQDGFVKVLADAKTDRVLGVHILGPRASDLIAECVTIMEYKGSAEDIARCTHAHPTLSEAVGEAARMAWAGKPLNS</sequence>
<evidence type="ECO:0000313" key="14">
    <source>
        <dbReference type="Proteomes" id="UP000676565"/>
    </source>
</evidence>
<dbReference type="Pfam" id="PF07992">
    <property type="entry name" value="Pyr_redox_2"/>
    <property type="match status" value="1"/>
</dbReference>
<dbReference type="InterPro" id="IPR016156">
    <property type="entry name" value="FAD/NAD-linked_Rdtase_dimer_sf"/>
</dbReference>
<keyword evidence="3 10" id="KW-0285">Flavoprotein</keyword>
<gene>
    <name evidence="13" type="primary">lpdA</name>
    <name evidence="13" type="ORF">J8F10_25085</name>
</gene>
<dbReference type="PRINTS" id="PR00368">
    <property type="entry name" value="FADPNR"/>
</dbReference>
<comment type="cofactor">
    <cofactor evidence="10">
        <name>FAD</name>
        <dbReference type="ChEBI" id="CHEBI:57692"/>
    </cofactor>
    <text evidence="10">Binds 1 FAD per subunit.</text>
</comment>
<feature type="domain" description="Pyridine nucleotide-disulphide oxidoreductase dimerisation" evidence="11">
    <location>
        <begin position="351"/>
        <end position="460"/>
    </location>
</feature>
<feature type="domain" description="FAD/NAD(P)-binding" evidence="12">
    <location>
        <begin position="5"/>
        <end position="332"/>
    </location>
</feature>
<dbReference type="InterPro" id="IPR012999">
    <property type="entry name" value="Pyr_OxRdtase_I_AS"/>
</dbReference>
<evidence type="ECO:0000256" key="1">
    <source>
        <dbReference type="ARBA" id="ARBA00007532"/>
    </source>
</evidence>
<keyword evidence="7" id="KW-1015">Disulfide bond</keyword>
<dbReference type="RefSeq" id="WP_210658609.1">
    <property type="nucleotide sequence ID" value="NZ_JAGKQQ010000001.1"/>
</dbReference>
<dbReference type="EC" id="1.8.1.4" evidence="2 10"/>
<evidence type="ECO:0000256" key="10">
    <source>
        <dbReference type="RuleBase" id="RU003692"/>
    </source>
</evidence>
<dbReference type="InterPro" id="IPR001100">
    <property type="entry name" value="Pyr_nuc-diS_OxRdtase"/>
</dbReference>
<dbReference type="GO" id="GO:0004148">
    <property type="term" value="F:dihydrolipoyl dehydrogenase (NADH) activity"/>
    <property type="evidence" value="ECO:0007669"/>
    <property type="project" value="UniProtKB-EC"/>
</dbReference>
<comment type="similarity">
    <text evidence="1 10">Belongs to the class-I pyridine nucleotide-disulfide oxidoreductase family.</text>
</comment>
<evidence type="ECO:0000259" key="11">
    <source>
        <dbReference type="Pfam" id="PF02852"/>
    </source>
</evidence>
<dbReference type="PANTHER" id="PTHR22912">
    <property type="entry name" value="DISULFIDE OXIDOREDUCTASE"/>
    <property type="match status" value="1"/>
</dbReference>
<evidence type="ECO:0000259" key="12">
    <source>
        <dbReference type="Pfam" id="PF07992"/>
    </source>
</evidence>
<dbReference type="InterPro" id="IPR050151">
    <property type="entry name" value="Class-I_Pyr_Nuc-Dis_Oxidored"/>
</dbReference>
<dbReference type="PANTHER" id="PTHR22912:SF151">
    <property type="entry name" value="DIHYDROLIPOYL DEHYDROGENASE, MITOCHONDRIAL"/>
    <property type="match status" value="1"/>
</dbReference>
<reference evidence="13 14" key="1">
    <citation type="submission" date="2021-04" db="EMBL/GenBank/DDBJ databases">
        <authorList>
            <person name="Ivanova A."/>
        </authorList>
    </citation>
    <scope>NUCLEOTIDE SEQUENCE [LARGE SCALE GENOMIC DNA]</scope>
    <source>
        <strain evidence="13 14">G18</strain>
    </source>
</reference>
<dbReference type="InterPro" id="IPR004099">
    <property type="entry name" value="Pyr_nucl-diS_OxRdtase_dimer"/>
</dbReference>
<comment type="catalytic activity">
    <reaction evidence="9 10">
        <text>N(6)-[(R)-dihydrolipoyl]-L-lysyl-[protein] + NAD(+) = N(6)-[(R)-lipoyl]-L-lysyl-[protein] + NADH + H(+)</text>
        <dbReference type="Rhea" id="RHEA:15045"/>
        <dbReference type="Rhea" id="RHEA-COMP:10474"/>
        <dbReference type="Rhea" id="RHEA-COMP:10475"/>
        <dbReference type="ChEBI" id="CHEBI:15378"/>
        <dbReference type="ChEBI" id="CHEBI:57540"/>
        <dbReference type="ChEBI" id="CHEBI:57945"/>
        <dbReference type="ChEBI" id="CHEBI:83099"/>
        <dbReference type="ChEBI" id="CHEBI:83100"/>
        <dbReference type="EC" id="1.8.1.4"/>
    </reaction>
</comment>
<protein>
    <recommendedName>
        <fullName evidence="2 10">Dihydrolipoyl dehydrogenase</fullName>
        <ecNumber evidence="2 10">1.8.1.4</ecNumber>
    </recommendedName>
</protein>
<accession>A0ABS5BXR9</accession>
<dbReference type="PRINTS" id="PR00411">
    <property type="entry name" value="PNDRDTASEI"/>
</dbReference>
<keyword evidence="14" id="KW-1185">Reference proteome</keyword>
<dbReference type="Pfam" id="PF02852">
    <property type="entry name" value="Pyr_redox_dim"/>
    <property type="match status" value="1"/>
</dbReference>
<evidence type="ECO:0000256" key="5">
    <source>
        <dbReference type="ARBA" id="ARBA00023002"/>
    </source>
</evidence>
<evidence type="ECO:0000313" key="13">
    <source>
        <dbReference type="EMBL" id="MBP3958537.1"/>
    </source>
</evidence>
<dbReference type="Gene3D" id="3.30.390.30">
    <property type="match status" value="1"/>
</dbReference>
<comment type="caution">
    <text evidence="13">The sequence shown here is derived from an EMBL/GenBank/DDBJ whole genome shotgun (WGS) entry which is preliminary data.</text>
</comment>
<dbReference type="Gene3D" id="3.50.50.60">
    <property type="entry name" value="FAD/NAD(P)-binding domain"/>
    <property type="match status" value="2"/>
</dbReference>
<evidence type="ECO:0000256" key="4">
    <source>
        <dbReference type="ARBA" id="ARBA00022827"/>
    </source>
</evidence>
<dbReference type="EMBL" id="JAGKQQ010000001">
    <property type="protein sequence ID" value="MBP3958537.1"/>
    <property type="molecule type" value="Genomic_DNA"/>
</dbReference>
<dbReference type="PROSITE" id="PS00076">
    <property type="entry name" value="PYRIDINE_REDOX_1"/>
    <property type="match status" value="1"/>
</dbReference>
<dbReference type="InterPro" id="IPR036188">
    <property type="entry name" value="FAD/NAD-bd_sf"/>
</dbReference>
<proteinExistence type="inferred from homology"/>
<evidence type="ECO:0000256" key="7">
    <source>
        <dbReference type="ARBA" id="ARBA00023157"/>
    </source>
</evidence>
<evidence type="ECO:0000256" key="2">
    <source>
        <dbReference type="ARBA" id="ARBA00012608"/>
    </source>
</evidence>